<feature type="domain" description="BPL/LPL catalytic" evidence="2">
    <location>
        <begin position="5"/>
        <end position="196"/>
    </location>
</feature>
<dbReference type="GO" id="GO:0004077">
    <property type="term" value="F:biotin--[biotin carboxyl-carrier protein] ligase activity"/>
    <property type="evidence" value="ECO:0007669"/>
    <property type="project" value="InterPro"/>
</dbReference>
<evidence type="ECO:0000259" key="2">
    <source>
        <dbReference type="PROSITE" id="PS51733"/>
    </source>
</evidence>
<dbReference type="Gene3D" id="3.30.930.10">
    <property type="entry name" value="Bira Bifunctional Protein, Domain 2"/>
    <property type="match status" value="1"/>
</dbReference>
<dbReference type="GO" id="GO:0005737">
    <property type="term" value="C:cytoplasm"/>
    <property type="evidence" value="ECO:0007669"/>
    <property type="project" value="TreeGrafter"/>
</dbReference>
<dbReference type="SUPFAM" id="SSF55681">
    <property type="entry name" value="Class II aaRS and biotin synthetases"/>
    <property type="match status" value="1"/>
</dbReference>
<dbReference type="PROSITE" id="PS51733">
    <property type="entry name" value="BPL_LPL_CATALYTIC"/>
    <property type="match status" value="1"/>
</dbReference>
<dbReference type="InterPro" id="IPR004143">
    <property type="entry name" value="BPL_LPL_catalytic"/>
</dbReference>
<gene>
    <name evidence="3" type="ORF">METZ01_LOCUS74238</name>
</gene>
<dbReference type="EMBL" id="UINC01005446">
    <property type="protein sequence ID" value="SVA21384.1"/>
    <property type="molecule type" value="Genomic_DNA"/>
</dbReference>
<sequence>MLFSQLVIANLQTKFLGREIEYYQRLGSTNVEAFELIDKGGIADGTMVITDHQFEGKGRQRRSWFASPGKAVTFSVILRPEISTQQNGLLSLAAGVAVAEAVAKFGLTPALKWPNDIRISGKKCGGALVETKVKRDSVEYAVVGIGLNVNESLNELPEELRNTATTLSAEKGSPLQRELVVAWILNALERWIDAVKSGKSVSLRSAWLEKCDHLNKTITFTNNGENRSGTFSGVGENGAALIKTSDDEISLTGEEISINV</sequence>
<dbReference type="InterPro" id="IPR004408">
    <property type="entry name" value="Biotin_CoA_COase_ligase"/>
</dbReference>
<keyword evidence="1" id="KW-0436">Ligase</keyword>
<accession>A0A381TZY6</accession>
<dbReference type="NCBIfam" id="TIGR00121">
    <property type="entry name" value="birA_ligase"/>
    <property type="match status" value="1"/>
</dbReference>
<name>A0A381TZY6_9ZZZZ</name>
<dbReference type="PANTHER" id="PTHR12835:SF5">
    <property type="entry name" value="BIOTIN--PROTEIN LIGASE"/>
    <property type="match status" value="1"/>
</dbReference>
<reference evidence="3" key="1">
    <citation type="submission" date="2018-05" db="EMBL/GenBank/DDBJ databases">
        <authorList>
            <person name="Lanie J.A."/>
            <person name="Ng W.-L."/>
            <person name="Kazmierczak K.M."/>
            <person name="Andrzejewski T.M."/>
            <person name="Davidsen T.M."/>
            <person name="Wayne K.J."/>
            <person name="Tettelin H."/>
            <person name="Glass J.I."/>
            <person name="Rusch D."/>
            <person name="Podicherti R."/>
            <person name="Tsui H.-C.T."/>
            <person name="Winkler M.E."/>
        </authorList>
    </citation>
    <scope>NUCLEOTIDE SEQUENCE</scope>
</reference>
<evidence type="ECO:0000313" key="3">
    <source>
        <dbReference type="EMBL" id="SVA21384.1"/>
    </source>
</evidence>
<protein>
    <recommendedName>
        <fullName evidence="2">BPL/LPL catalytic domain-containing protein</fullName>
    </recommendedName>
</protein>
<dbReference type="InterPro" id="IPR045864">
    <property type="entry name" value="aa-tRNA-synth_II/BPL/LPL"/>
</dbReference>
<dbReference type="PANTHER" id="PTHR12835">
    <property type="entry name" value="BIOTIN PROTEIN LIGASE"/>
    <property type="match status" value="1"/>
</dbReference>
<evidence type="ECO:0000256" key="1">
    <source>
        <dbReference type="ARBA" id="ARBA00022598"/>
    </source>
</evidence>
<dbReference type="CDD" id="cd16442">
    <property type="entry name" value="BPL"/>
    <property type="match status" value="1"/>
</dbReference>
<proteinExistence type="predicted"/>
<dbReference type="AlphaFoldDB" id="A0A381TZY6"/>
<organism evidence="3">
    <name type="scientific">marine metagenome</name>
    <dbReference type="NCBI Taxonomy" id="408172"/>
    <lineage>
        <taxon>unclassified sequences</taxon>
        <taxon>metagenomes</taxon>
        <taxon>ecological metagenomes</taxon>
    </lineage>
</organism>
<dbReference type="Pfam" id="PF03099">
    <property type="entry name" value="BPL_LplA_LipB"/>
    <property type="match status" value="1"/>
</dbReference>